<accession>A0A2X0JZD8</accession>
<keyword evidence="5" id="KW-1185">Reference proteome</keyword>
<dbReference type="SUPFAM" id="SSF49299">
    <property type="entry name" value="PKD domain"/>
    <property type="match status" value="1"/>
</dbReference>
<dbReference type="InterPro" id="IPR007742">
    <property type="entry name" value="NosD_dom"/>
</dbReference>
<sequence length="956" mass="96090">MPHHRRTVSTLTSALLVGVALPLATSTTVHADTGSTIYVSQAPMLPACSDTAPDAGSQATPFCSLQLAVDKSQPGQTVQVDFGQYGPLTIHHSGAPGLPITISNASGDWTSRYPIVKGVTLAGVHDITLKGLNIGTAGSAVTVTDSSDITLAGNRVFDQHSVLGALDTGVAVSGSSSAVTVLHNSINGFGQAAVSVGTGASGTTVAGNLVVGDGQGVVVTGAPHTLVSGNTFTGECAGAVALSGGSTGSVVEDDIAFHDGASYANAVTGSPCRQGAGTPEIQVSADSAAGTTLNYNDVLGQGTSQPYLWAGQPHATAADLYTSVGQGQQDLNLDPQLSPSGYVPAFNSPVVDSANADAPGEPATGLHGQPRVDVPGTPDTGTGANTYTDRGAVEAQDPFTLNDLSTPSVEVPLGTAQTFTADVTNPWSTGPVQYSFSVDNVPTVLQQSTSPTFTHTFDSLGGHSVQVTATLPNGATRTAYRGVDANPPGPLAVSAQSMHLGVNGPLVALVDFHIDTPWTITGATVDLGDGHGPFTVPAGSLSSTLQYSGIYAKPGTYPVSAVVTDAGGRTSTAHGLVTVGGVYTPLPPARILATWAGVGSAKGALSVGQTLRLKVTGNGGVPNSAGTPVTAVTLNLTASGATGDGYVTAYGDGSPPPTTDNLTVSASHTTQNQVTVPVSTDGYIDLYNHAAGTQLSADVQGYYTTAGGPGTNTFSTAGPIRLLDTWSGTNVPKRKIGPGGTLTFNVFAAPARLGPDTKAVLLNLTATDATAPSAVTAYKGGTTTPYEASLHAVPGQTVSNLVAVPVASNGTVTLQNASGYVDLTVDLQGVFDNEETGEMVSLPAQRALDTRHGIGAPQAQVGPYGVVKLKVAGVDGIPASAYAVIVNLTALKATQGSYVTAYTSGLPRPSTANVYVGPGRDATDLAVVPIGTDGCVDLFNRAGNVDLLADIQGFFG</sequence>
<feature type="region of interest" description="Disordered" evidence="1">
    <location>
        <begin position="352"/>
        <end position="384"/>
    </location>
</feature>
<dbReference type="AlphaFoldDB" id="A0A2X0JZD8"/>
<evidence type="ECO:0000256" key="1">
    <source>
        <dbReference type="SAM" id="MobiDB-lite"/>
    </source>
</evidence>
<keyword evidence="2" id="KW-0732">Signal</keyword>
<reference evidence="4 5" key="1">
    <citation type="submission" date="2018-06" db="EMBL/GenBank/DDBJ databases">
        <title>Streptacidiphilus pinicola sp. nov., isolated from pine grove soil.</title>
        <authorList>
            <person name="Roh S.G."/>
            <person name="Park S."/>
            <person name="Kim M.-K."/>
            <person name="Yun B.-R."/>
            <person name="Park J."/>
            <person name="Kim M.J."/>
            <person name="Kim Y.S."/>
            <person name="Kim S.B."/>
        </authorList>
    </citation>
    <scope>NUCLEOTIDE SEQUENCE [LARGE SCALE GENOMIC DNA]</scope>
    <source>
        <strain evidence="4 5">MMS16-CNU450</strain>
    </source>
</reference>
<dbReference type="InterPro" id="IPR013783">
    <property type="entry name" value="Ig-like_fold"/>
</dbReference>
<dbReference type="Pfam" id="PF00801">
    <property type="entry name" value="PKD"/>
    <property type="match status" value="1"/>
</dbReference>
<dbReference type="RefSeq" id="WP_111507870.1">
    <property type="nucleotide sequence ID" value="NZ_QKYN01000239.1"/>
</dbReference>
<feature type="signal peptide" evidence="2">
    <location>
        <begin position="1"/>
        <end position="31"/>
    </location>
</feature>
<dbReference type="InterPro" id="IPR012334">
    <property type="entry name" value="Pectin_lyas_fold"/>
</dbReference>
<dbReference type="Pfam" id="PF05048">
    <property type="entry name" value="NosD"/>
    <property type="match status" value="1"/>
</dbReference>
<dbReference type="Gene3D" id="2.160.20.10">
    <property type="entry name" value="Single-stranded right-handed beta-helix, Pectin lyase-like"/>
    <property type="match status" value="1"/>
</dbReference>
<dbReference type="EMBL" id="QKYN01000239">
    <property type="protein sequence ID" value="RAG80400.1"/>
    <property type="molecule type" value="Genomic_DNA"/>
</dbReference>
<organism evidence="4 5">
    <name type="scientific">Streptacidiphilus pinicola</name>
    <dbReference type="NCBI Taxonomy" id="2219663"/>
    <lineage>
        <taxon>Bacteria</taxon>
        <taxon>Bacillati</taxon>
        <taxon>Actinomycetota</taxon>
        <taxon>Actinomycetes</taxon>
        <taxon>Kitasatosporales</taxon>
        <taxon>Streptomycetaceae</taxon>
        <taxon>Streptacidiphilus</taxon>
    </lineage>
</organism>
<dbReference type="InterPro" id="IPR000601">
    <property type="entry name" value="PKD_dom"/>
</dbReference>
<dbReference type="Gene3D" id="2.60.40.10">
    <property type="entry name" value="Immunoglobulins"/>
    <property type="match status" value="1"/>
</dbReference>
<gene>
    <name evidence="4" type="ORF">DN069_38345</name>
</gene>
<evidence type="ECO:0000313" key="5">
    <source>
        <dbReference type="Proteomes" id="UP000248889"/>
    </source>
</evidence>
<evidence type="ECO:0000256" key="2">
    <source>
        <dbReference type="SAM" id="SignalP"/>
    </source>
</evidence>
<dbReference type="OrthoDB" id="226690at2"/>
<comment type="caution">
    <text evidence="4">The sequence shown here is derived from an EMBL/GenBank/DDBJ whole genome shotgun (WGS) entry which is preliminary data.</text>
</comment>
<proteinExistence type="predicted"/>
<evidence type="ECO:0000259" key="3">
    <source>
        <dbReference type="PROSITE" id="PS50093"/>
    </source>
</evidence>
<feature type="chain" id="PRO_5016106154" description="PKD domain-containing protein" evidence="2">
    <location>
        <begin position="32"/>
        <end position="956"/>
    </location>
</feature>
<name>A0A2X0JZD8_9ACTN</name>
<evidence type="ECO:0000313" key="4">
    <source>
        <dbReference type="EMBL" id="RAG80400.1"/>
    </source>
</evidence>
<dbReference type="SUPFAM" id="SSF51126">
    <property type="entry name" value="Pectin lyase-like"/>
    <property type="match status" value="1"/>
</dbReference>
<feature type="domain" description="PKD" evidence="3">
    <location>
        <begin position="526"/>
        <end position="579"/>
    </location>
</feature>
<dbReference type="SMART" id="SM00710">
    <property type="entry name" value="PbH1"/>
    <property type="match status" value="5"/>
</dbReference>
<dbReference type="GO" id="GO:0005975">
    <property type="term" value="P:carbohydrate metabolic process"/>
    <property type="evidence" value="ECO:0007669"/>
    <property type="project" value="UniProtKB-ARBA"/>
</dbReference>
<dbReference type="PROSITE" id="PS50093">
    <property type="entry name" value="PKD"/>
    <property type="match status" value="1"/>
</dbReference>
<dbReference type="InterPro" id="IPR006626">
    <property type="entry name" value="PbH1"/>
</dbReference>
<dbReference type="InterPro" id="IPR011050">
    <property type="entry name" value="Pectin_lyase_fold/virulence"/>
</dbReference>
<dbReference type="Proteomes" id="UP000248889">
    <property type="component" value="Unassembled WGS sequence"/>
</dbReference>
<dbReference type="InterPro" id="IPR035986">
    <property type="entry name" value="PKD_dom_sf"/>
</dbReference>
<protein>
    <recommendedName>
        <fullName evidence="3">PKD domain-containing protein</fullName>
    </recommendedName>
</protein>